<evidence type="ECO:0000256" key="7">
    <source>
        <dbReference type="SAM" id="Phobius"/>
    </source>
</evidence>
<dbReference type="Gene3D" id="1.10.3730.20">
    <property type="match status" value="1"/>
</dbReference>
<feature type="domain" description="EamA" evidence="8">
    <location>
        <begin position="155"/>
        <end position="294"/>
    </location>
</feature>
<sequence>MNHQPRPAVGVAMVLAGSILFAVNGTVSKLASATGIDAPQLTTLRASGAALGLFALALALRPKRLRITRREVPMLVAYGLAGFFLVPMLYFVAINRMPVGIGLLFEYTAPVLVALWARFVQGHAVRPRLWAGLAACLAGLACVAEIWGRLRLDALGVAAALTAAVLLAAYYLLSARGVTERDTLSLTAYAFGVSALAGAAVRPWWNFDLSALGATSETGHLPVWLLLVYIVIGGSIAPYLLLAGAMRHLPPTSVGIIGMSEPVVATAVAWLVLHEHLNAAQIGGGALILFGVALAETARVKAEPSDPAPVPPN</sequence>
<dbReference type="Proteomes" id="UP001500620">
    <property type="component" value="Unassembled WGS sequence"/>
</dbReference>
<organism evidence="9 10">
    <name type="scientific">Dactylosporangium darangshiense</name>
    <dbReference type="NCBI Taxonomy" id="579108"/>
    <lineage>
        <taxon>Bacteria</taxon>
        <taxon>Bacillati</taxon>
        <taxon>Actinomycetota</taxon>
        <taxon>Actinomycetes</taxon>
        <taxon>Micromonosporales</taxon>
        <taxon>Micromonosporaceae</taxon>
        <taxon>Dactylosporangium</taxon>
    </lineage>
</organism>
<dbReference type="PANTHER" id="PTHR42920:SF11">
    <property type="entry name" value="INNER MEMBRANE PROTEIN YTFF"/>
    <property type="match status" value="1"/>
</dbReference>
<dbReference type="EMBL" id="BAABAT010000017">
    <property type="protein sequence ID" value="GAA4253960.1"/>
    <property type="molecule type" value="Genomic_DNA"/>
</dbReference>
<comment type="subcellular location">
    <subcellularLocation>
        <location evidence="1">Cell membrane</location>
        <topology evidence="1">Multi-pass membrane protein</topology>
    </subcellularLocation>
</comment>
<comment type="caution">
    <text evidence="9">The sequence shown here is derived from an EMBL/GenBank/DDBJ whole genome shotgun (WGS) entry which is preliminary data.</text>
</comment>
<keyword evidence="6 7" id="KW-0472">Membrane</keyword>
<feature type="transmembrane region" description="Helical" evidence="7">
    <location>
        <begin position="154"/>
        <end position="172"/>
    </location>
</feature>
<evidence type="ECO:0000256" key="4">
    <source>
        <dbReference type="ARBA" id="ARBA00022692"/>
    </source>
</evidence>
<dbReference type="PANTHER" id="PTHR42920">
    <property type="entry name" value="OS03G0707200 PROTEIN-RELATED"/>
    <property type="match status" value="1"/>
</dbReference>
<dbReference type="RefSeq" id="WP_345131035.1">
    <property type="nucleotide sequence ID" value="NZ_BAABAT010000017.1"/>
</dbReference>
<evidence type="ECO:0000256" key="3">
    <source>
        <dbReference type="ARBA" id="ARBA00022475"/>
    </source>
</evidence>
<proteinExistence type="inferred from homology"/>
<evidence type="ECO:0000256" key="6">
    <source>
        <dbReference type="ARBA" id="ARBA00023136"/>
    </source>
</evidence>
<reference evidence="10" key="1">
    <citation type="journal article" date="2019" name="Int. J. Syst. Evol. Microbiol.">
        <title>The Global Catalogue of Microorganisms (GCM) 10K type strain sequencing project: providing services to taxonomists for standard genome sequencing and annotation.</title>
        <authorList>
            <consortium name="The Broad Institute Genomics Platform"/>
            <consortium name="The Broad Institute Genome Sequencing Center for Infectious Disease"/>
            <person name="Wu L."/>
            <person name="Ma J."/>
        </authorList>
    </citation>
    <scope>NUCLEOTIDE SEQUENCE [LARGE SCALE GENOMIC DNA]</scope>
    <source>
        <strain evidence="10">JCM 17441</strain>
    </source>
</reference>
<keyword evidence="4 7" id="KW-0812">Transmembrane</keyword>
<dbReference type="InterPro" id="IPR000620">
    <property type="entry name" value="EamA_dom"/>
</dbReference>
<feature type="transmembrane region" description="Helical" evidence="7">
    <location>
        <begin position="72"/>
        <end position="93"/>
    </location>
</feature>
<keyword evidence="3" id="KW-1003">Cell membrane</keyword>
<name>A0ABP8DEG7_9ACTN</name>
<feature type="transmembrane region" description="Helical" evidence="7">
    <location>
        <begin position="129"/>
        <end position="148"/>
    </location>
</feature>
<evidence type="ECO:0000256" key="1">
    <source>
        <dbReference type="ARBA" id="ARBA00004651"/>
    </source>
</evidence>
<keyword evidence="5 7" id="KW-1133">Transmembrane helix</keyword>
<protein>
    <submittedName>
        <fullName evidence="9">EamA family transporter</fullName>
    </submittedName>
</protein>
<feature type="transmembrane region" description="Helical" evidence="7">
    <location>
        <begin position="99"/>
        <end position="117"/>
    </location>
</feature>
<keyword evidence="10" id="KW-1185">Reference proteome</keyword>
<dbReference type="InterPro" id="IPR037185">
    <property type="entry name" value="EmrE-like"/>
</dbReference>
<evidence type="ECO:0000256" key="5">
    <source>
        <dbReference type="ARBA" id="ARBA00022989"/>
    </source>
</evidence>
<comment type="similarity">
    <text evidence="2">Belongs to the EamA transporter family.</text>
</comment>
<dbReference type="InterPro" id="IPR051258">
    <property type="entry name" value="Diverse_Substrate_Transporter"/>
</dbReference>
<evidence type="ECO:0000259" key="8">
    <source>
        <dbReference type="Pfam" id="PF00892"/>
    </source>
</evidence>
<feature type="transmembrane region" description="Helical" evidence="7">
    <location>
        <begin position="221"/>
        <end position="242"/>
    </location>
</feature>
<dbReference type="SUPFAM" id="SSF103481">
    <property type="entry name" value="Multidrug resistance efflux transporter EmrE"/>
    <property type="match status" value="2"/>
</dbReference>
<evidence type="ECO:0000256" key="2">
    <source>
        <dbReference type="ARBA" id="ARBA00007362"/>
    </source>
</evidence>
<feature type="domain" description="EamA" evidence="8">
    <location>
        <begin position="10"/>
        <end position="143"/>
    </location>
</feature>
<gene>
    <name evidence="9" type="ORF">GCM10022255_056780</name>
</gene>
<feature type="transmembrane region" description="Helical" evidence="7">
    <location>
        <begin position="43"/>
        <end position="60"/>
    </location>
</feature>
<feature type="transmembrane region" description="Helical" evidence="7">
    <location>
        <begin position="254"/>
        <end position="273"/>
    </location>
</feature>
<dbReference type="Pfam" id="PF00892">
    <property type="entry name" value="EamA"/>
    <property type="match status" value="2"/>
</dbReference>
<feature type="transmembrane region" description="Helical" evidence="7">
    <location>
        <begin position="279"/>
        <end position="295"/>
    </location>
</feature>
<evidence type="ECO:0000313" key="9">
    <source>
        <dbReference type="EMBL" id="GAA4253960.1"/>
    </source>
</evidence>
<feature type="transmembrane region" description="Helical" evidence="7">
    <location>
        <begin position="184"/>
        <end position="201"/>
    </location>
</feature>
<accession>A0ABP8DEG7</accession>
<evidence type="ECO:0000313" key="10">
    <source>
        <dbReference type="Proteomes" id="UP001500620"/>
    </source>
</evidence>